<name>A0A9P6JP47_9AGAR</name>
<evidence type="ECO:0000313" key="2">
    <source>
        <dbReference type="EMBL" id="KAF9527255.1"/>
    </source>
</evidence>
<proteinExistence type="predicted"/>
<accession>A0A9P6JP47</accession>
<organism evidence="2 3">
    <name type="scientific">Crepidotus variabilis</name>
    <dbReference type="NCBI Taxonomy" id="179855"/>
    <lineage>
        <taxon>Eukaryota</taxon>
        <taxon>Fungi</taxon>
        <taxon>Dikarya</taxon>
        <taxon>Basidiomycota</taxon>
        <taxon>Agaricomycotina</taxon>
        <taxon>Agaricomycetes</taxon>
        <taxon>Agaricomycetidae</taxon>
        <taxon>Agaricales</taxon>
        <taxon>Agaricineae</taxon>
        <taxon>Crepidotaceae</taxon>
        <taxon>Crepidotus</taxon>
    </lineage>
</organism>
<feature type="compositionally biased region" description="Polar residues" evidence="1">
    <location>
        <begin position="419"/>
        <end position="434"/>
    </location>
</feature>
<feature type="compositionally biased region" description="Basic residues" evidence="1">
    <location>
        <begin position="383"/>
        <end position="399"/>
    </location>
</feature>
<sequence>MLHFRGEMNELYAAVHELEVPPPSIPSRPLPEPPSLSPTQFIPPLPILTPTPAYQEATTNHVKFQLPGYDETHDAPMPVAHSDGMLFLPAFPDDSALDDYPASPLAVPPVYSSVLPDIGTWSREKENDKSKWFASGVGVDPSLLGLLDARTITGYVPLTQGDNTTFWPHFGGEDTASDSSSEAGQFLTGTIPVEDNSELREDEGLPIHINISSAHRAAELSPLGLSLVSSPEVRPRPPDDDELSDTGTSSTDEVESDSPRPRTNRQISLTSSLTLLKTPKHHPRLDASYLQTRLHELLEDNLGLGLGHHNLSSSLGFGLARSQTGLRIPNFDIDLQQNFGRTQSTTGNLGGGRSLGQNPSRRHAGLNDEPTLGVDVTLTPRHGPSKKKSKPNLKSKAKYNPRQLKSATSTPMPQIEGLPTTSSISTPAVTSLSITRPRPNRSRSDSETFRSRIPRFALPKSQASDSDSDGGEHQALGSTLNGALSSGLMLDPNALAERFMEELQGCLVEVIARVFVQMLAELRVGASVSVAHGRKARGREAMPVRLDSGSEGEGEEGEGDTWDEHGYEYEDDQGEDGEELIERDDTRFHEELASAEPIVGAESPPSHA</sequence>
<evidence type="ECO:0000256" key="1">
    <source>
        <dbReference type="SAM" id="MobiDB-lite"/>
    </source>
</evidence>
<dbReference type="EMBL" id="MU157863">
    <property type="protein sequence ID" value="KAF9527255.1"/>
    <property type="molecule type" value="Genomic_DNA"/>
</dbReference>
<feature type="region of interest" description="Disordered" evidence="1">
    <location>
        <begin position="341"/>
        <end position="484"/>
    </location>
</feature>
<keyword evidence="3" id="KW-1185">Reference proteome</keyword>
<evidence type="ECO:0000313" key="3">
    <source>
        <dbReference type="Proteomes" id="UP000807306"/>
    </source>
</evidence>
<dbReference type="Proteomes" id="UP000807306">
    <property type="component" value="Unassembled WGS sequence"/>
</dbReference>
<reference evidence="2" key="1">
    <citation type="submission" date="2020-11" db="EMBL/GenBank/DDBJ databases">
        <authorList>
            <consortium name="DOE Joint Genome Institute"/>
            <person name="Ahrendt S."/>
            <person name="Riley R."/>
            <person name="Andreopoulos W."/>
            <person name="Labutti K."/>
            <person name="Pangilinan J."/>
            <person name="Ruiz-Duenas F.J."/>
            <person name="Barrasa J.M."/>
            <person name="Sanchez-Garcia M."/>
            <person name="Camarero S."/>
            <person name="Miyauchi S."/>
            <person name="Serrano A."/>
            <person name="Linde D."/>
            <person name="Babiker R."/>
            <person name="Drula E."/>
            <person name="Ayuso-Fernandez I."/>
            <person name="Pacheco R."/>
            <person name="Padilla G."/>
            <person name="Ferreira P."/>
            <person name="Barriuso J."/>
            <person name="Kellner H."/>
            <person name="Castanera R."/>
            <person name="Alfaro M."/>
            <person name="Ramirez L."/>
            <person name="Pisabarro A.G."/>
            <person name="Kuo A."/>
            <person name="Tritt A."/>
            <person name="Lipzen A."/>
            <person name="He G."/>
            <person name="Yan M."/>
            <person name="Ng V."/>
            <person name="Cullen D."/>
            <person name="Martin F."/>
            <person name="Rosso M.-N."/>
            <person name="Henrissat B."/>
            <person name="Hibbett D."/>
            <person name="Martinez A.T."/>
            <person name="Grigoriev I.V."/>
        </authorList>
    </citation>
    <scope>NUCLEOTIDE SEQUENCE</scope>
    <source>
        <strain evidence="2">CBS 506.95</strain>
    </source>
</reference>
<dbReference type="AlphaFoldDB" id="A0A9P6JP47"/>
<feature type="compositionally biased region" description="Acidic residues" evidence="1">
    <location>
        <begin position="569"/>
        <end position="582"/>
    </location>
</feature>
<feature type="region of interest" description="Disordered" evidence="1">
    <location>
        <begin position="534"/>
        <end position="608"/>
    </location>
</feature>
<protein>
    <submittedName>
        <fullName evidence="2">Uncharacterized protein</fullName>
    </submittedName>
</protein>
<feature type="compositionally biased region" description="Polar residues" evidence="1">
    <location>
        <begin position="403"/>
        <end position="412"/>
    </location>
</feature>
<feature type="compositionally biased region" description="Acidic residues" evidence="1">
    <location>
        <begin position="550"/>
        <end position="561"/>
    </location>
</feature>
<feature type="compositionally biased region" description="Basic and acidic residues" evidence="1">
    <location>
        <begin position="583"/>
        <end position="592"/>
    </location>
</feature>
<comment type="caution">
    <text evidence="2">The sequence shown here is derived from an EMBL/GenBank/DDBJ whole genome shotgun (WGS) entry which is preliminary data.</text>
</comment>
<gene>
    <name evidence="2" type="ORF">CPB83DRAFT_856638</name>
</gene>
<feature type="region of interest" description="Disordered" evidence="1">
    <location>
        <begin position="228"/>
        <end position="269"/>
    </location>
</feature>